<dbReference type="PANTHER" id="PTHR37210:SF2">
    <property type="entry name" value="PROTEIN CHLOROPLAST VESICULATION"/>
    <property type="match status" value="1"/>
</dbReference>
<reference evidence="1" key="1">
    <citation type="submission" date="2018-02" db="EMBL/GenBank/DDBJ databases">
        <authorList>
            <person name="Cohen D.B."/>
            <person name="Kent A.D."/>
        </authorList>
    </citation>
    <scope>NUCLEOTIDE SEQUENCE</scope>
</reference>
<proteinExistence type="predicted"/>
<sequence length="437" mass="49838">MALTTSCCLNLSPSTPNPAAASNSSKLSPKIPQHITWMKNEGSWRNRCVLSMACMVIGLEMSNLVIGERHAIAEDMSTMSLVLESSEKVAKWSDKRMCPAWRVNSLETIVPENLPRPSARRGWEKVGYGYSSLNKAPALKVLSPVHPKSSSSPHAALELLRRSQVLSMALETGPVKEPKKGVLVGYMSLPDTQQVDPQAWVRWKEDMFRHNVELSDRQDFPRSSRNLDRKNGLRRTKNTPVASVRGTISREPKLGLPQVRNFKEEGSASFPTGTKNVENRLRELGQICTRTQTKNKEKRAEDLTSFSSRTTAFARRVFPARCKLIREPEVRWKDGNFSYGVQLSVRRWLPPFGRNLRQKNTKKQLRHPNFQGAITLPSELRFVQNLYRWKVDVEIFPKICCMTRFEHQKASKIAPENWIRKRYTHENRGRFGGGAAW</sequence>
<name>A0A2N9H7Z2_FAGSY</name>
<organism evidence="1">
    <name type="scientific">Fagus sylvatica</name>
    <name type="common">Beechnut</name>
    <dbReference type="NCBI Taxonomy" id="28930"/>
    <lineage>
        <taxon>Eukaryota</taxon>
        <taxon>Viridiplantae</taxon>
        <taxon>Streptophyta</taxon>
        <taxon>Embryophyta</taxon>
        <taxon>Tracheophyta</taxon>
        <taxon>Spermatophyta</taxon>
        <taxon>Magnoliopsida</taxon>
        <taxon>eudicotyledons</taxon>
        <taxon>Gunneridae</taxon>
        <taxon>Pentapetalae</taxon>
        <taxon>rosids</taxon>
        <taxon>fabids</taxon>
        <taxon>Fagales</taxon>
        <taxon>Fagaceae</taxon>
        <taxon>Fagus</taxon>
    </lineage>
</organism>
<dbReference type="InterPro" id="IPR053350">
    <property type="entry name" value="CV_Inducer"/>
</dbReference>
<protein>
    <submittedName>
        <fullName evidence="1">Uncharacterized protein</fullName>
    </submittedName>
</protein>
<evidence type="ECO:0000313" key="1">
    <source>
        <dbReference type="EMBL" id="SPD07760.1"/>
    </source>
</evidence>
<dbReference type="AlphaFoldDB" id="A0A2N9H7Z2"/>
<accession>A0A2N9H7Z2</accession>
<dbReference type="EMBL" id="OIVN01002957">
    <property type="protein sequence ID" value="SPD07760.1"/>
    <property type="molecule type" value="Genomic_DNA"/>
</dbReference>
<dbReference type="PANTHER" id="PTHR37210">
    <property type="entry name" value="EXPRESSED PROTEIN"/>
    <property type="match status" value="1"/>
</dbReference>
<gene>
    <name evidence="1" type="ORF">FSB_LOCUS35642</name>
</gene>